<dbReference type="EMBL" id="CP034791">
    <property type="protein sequence ID" value="AZT89740.1"/>
    <property type="molecule type" value="Genomic_DNA"/>
</dbReference>
<evidence type="ECO:0000313" key="2">
    <source>
        <dbReference type="Proteomes" id="UP000282930"/>
    </source>
</evidence>
<reference evidence="1 2" key="1">
    <citation type="submission" date="2018-12" db="EMBL/GenBank/DDBJ databases">
        <title>Genome sequence from the cellulolytic species, Caldicellulosiruptor changbaiensis.</title>
        <authorList>
            <person name="Blumer-Schuette S.E."/>
            <person name="Mendoza C."/>
        </authorList>
    </citation>
    <scope>NUCLEOTIDE SEQUENCE [LARGE SCALE GENOMIC DNA]</scope>
    <source>
        <strain evidence="1 2">CBS-Z</strain>
    </source>
</reference>
<evidence type="ECO:0000313" key="1">
    <source>
        <dbReference type="EMBL" id="AZT89740.1"/>
    </source>
</evidence>
<name>A0A3T0D430_9FIRM</name>
<dbReference type="RefSeq" id="WP_127351333.1">
    <property type="nucleotide sequence ID" value="NZ_CP034791.1"/>
</dbReference>
<protein>
    <submittedName>
        <fullName evidence="1">Uncharacterized protein</fullName>
    </submittedName>
</protein>
<accession>A0A3T0D430</accession>
<organism evidence="1 2">
    <name type="scientific">Caldicellulosiruptor changbaiensis</name>
    <dbReference type="NCBI Taxonomy" id="1222016"/>
    <lineage>
        <taxon>Bacteria</taxon>
        <taxon>Bacillati</taxon>
        <taxon>Bacillota</taxon>
        <taxon>Bacillota incertae sedis</taxon>
        <taxon>Caldicellulosiruptorales</taxon>
        <taxon>Caldicellulosiruptoraceae</taxon>
        <taxon>Caldicellulosiruptor</taxon>
    </lineage>
</organism>
<keyword evidence="2" id="KW-1185">Reference proteome</keyword>
<dbReference type="AlphaFoldDB" id="A0A3T0D430"/>
<dbReference type="Proteomes" id="UP000282930">
    <property type="component" value="Chromosome"/>
</dbReference>
<proteinExistence type="predicted"/>
<sequence>MDAGKMSISGKIWIYSKDSWFGETPNRIKYEVWKSSFGLDENVGKGDVIPQLPEGTEVEFSKSFGEQKSGQYYLVFYKIEDDGYNIKGSGILKTE</sequence>
<gene>
    <name evidence="1" type="ORF">ELD05_03220</name>
</gene>
<dbReference type="KEGG" id="ccha:ELD05_03220"/>